<dbReference type="AlphaFoldDB" id="A0A8T0GQ93"/>
<dbReference type="EMBL" id="CM026431">
    <property type="protein sequence ID" value="KAG0560459.1"/>
    <property type="molecule type" value="Genomic_DNA"/>
</dbReference>
<reference evidence="1" key="1">
    <citation type="submission" date="2020-06" db="EMBL/GenBank/DDBJ databases">
        <title>WGS assembly of Ceratodon purpureus strain R40.</title>
        <authorList>
            <person name="Carey S.B."/>
            <person name="Jenkins J."/>
            <person name="Shu S."/>
            <person name="Lovell J.T."/>
            <person name="Sreedasyam A."/>
            <person name="Maumus F."/>
            <person name="Tiley G.P."/>
            <person name="Fernandez-Pozo N."/>
            <person name="Barry K."/>
            <person name="Chen C."/>
            <person name="Wang M."/>
            <person name="Lipzen A."/>
            <person name="Daum C."/>
            <person name="Saski C.A."/>
            <person name="Payton A.C."/>
            <person name="Mcbreen J.C."/>
            <person name="Conrad R.E."/>
            <person name="Kollar L.M."/>
            <person name="Olsson S."/>
            <person name="Huttunen S."/>
            <person name="Landis J.B."/>
            <person name="Wickett N.J."/>
            <person name="Johnson M.G."/>
            <person name="Rensing S.A."/>
            <person name="Grimwood J."/>
            <person name="Schmutz J."/>
            <person name="Mcdaniel S.F."/>
        </authorList>
    </citation>
    <scope>NUCLEOTIDE SEQUENCE</scope>
    <source>
        <strain evidence="1">R40</strain>
    </source>
</reference>
<protein>
    <submittedName>
        <fullName evidence="1">Uncharacterized protein</fullName>
    </submittedName>
</protein>
<proteinExistence type="predicted"/>
<evidence type="ECO:0000313" key="2">
    <source>
        <dbReference type="Proteomes" id="UP000822688"/>
    </source>
</evidence>
<gene>
    <name evidence="1" type="ORF">KC19_10G181400</name>
</gene>
<sequence>MDKVLVYTHLSIASTVNPQRQRIPLKSVAYEPVECFGHVLFLVPESFGPDCQGGRHHRVWIRPVIRWLSESNPRQSFCSEPKLRYKLLLIYLRKAFNFQGLLKI</sequence>
<evidence type="ECO:0000313" key="1">
    <source>
        <dbReference type="EMBL" id="KAG0560459.1"/>
    </source>
</evidence>
<dbReference type="Proteomes" id="UP000822688">
    <property type="component" value="Chromosome 10"/>
</dbReference>
<accession>A0A8T0GQ93</accession>
<keyword evidence="2" id="KW-1185">Reference proteome</keyword>
<name>A0A8T0GQ93_CERPU</name>
<comment type="caution">
    <text evidence="1">The sequence shown here is derived from an EMBL/GenBank/DDBJ whole genome shotgun (WGS) entry which is preliminary data.</text>
</comment>
<organism evidence="1 2">
    <name type="scientific">Ceratodon purpureus</name>
    <name type="common">Fire moss</name>
    <name type="synonym">Dicranum purpureum</name>
    <dbReference type="NCBI Taxonomy" id="3225"/>
    <lineage>
        <taxon>Eukaryota</taxon>
        <taxon>Viridiplantae</taxon>
        <taxon>Streptophyta</taxon>
        <taxon>Embryophyta</taxon>
        <taxon>Bryophyta</taxon>
        <taxon>Bryophytina</taxon>
        <taxon>Bryopsida</taxon>
        <taxon>Dicranidae</taxon>
        <taxon>Pseudoditrichales</taxon>
        <taxon>Ditrichaceae</taxon>
        <taxon>Ceratodon</taxon>
    </lineage>
</organism>